<dbReference type="InterPro" id="IPR037018">
    <property type="entry name" value="GH65_N"/>
</dbReference>
<keyword evidence="2" id="KW-0378">Hydrolase</keyword>
<feature type="non-terminal residue" evidence="2">
    <location>
        <position position="131"/>
    </location>
</feature>
<dbReference type="InterPro" id="IPR011013">
    <property type="entry name" value="Gal_mutarotase_sf_dom"/>
</dbReference>
<accession>A0A6B3CAH7</accession>
<evidence type="ECO:0000259" key="1">
    <source>
        <dbReference type="Pfam" id="PF03636"/>
    </source>
</evidence>
<name>A0A6B3CAH7_9ACTN</name>
<sequence>GVDRYSGLDGHHLTDHRTGFAPHGLAWIACRTTSSRIDIALAARTVTRPGAPVVTNRTPAGTVQTFRLPVAPRRSVTVVKTAALYTSLDRPAGDLVERAMEHASRAPGFPALLTTQHSAWERLWEEGEISV</sequence>
<evidence type="ECO:0000313" key="2">
    <source>
        <dbReference type="EMBL" id="NEC93589.1"/>
    </source>
</evidence>
<organism evidence="2">
    <name type="scientific">Streptomyces sp. SID12501</name>
    <dbReference type="NCBI Taxonomy" id="2706042"/>
    <lineage>
        <taxon>Bacteria</taxon>
        <taxon>Bacillati</taxon>
        <taxon>Actinomycetota</taxon>
        <taxon>Actinomycetes</taxon>
        <taxon>Kitasatosporales</taxon>
        <taxon>Streptomycetaceae</taxon>
        <taxon>Streptomyces</taxon>
    </lineage>
</organism>
<feature type="domain" description="Glycoside hydrolase family 65 N-terminal" evidence="1">
    <location>
        <begin position="11"/>
        <end position="87"/>
    </location>
</feature>
<proteinExistence type="predicted"/>
<dbReference type="InterPro" id="IPR005196">
    <property type="entry name" value="Glyco_hydro_65_N"/>
</dbReference>
<gene>
    <name evidence="2" type="ORF">G3I71_49490</name>
</gene>
<dbReference type="Gene3D" id="2.70.98.40">
    <property type="entry name" value="Glycoside hydrolase, family 65, N-terminal domain"/>
    <property type="match status" value="1"/>
</dbReference>
<feature type="non-terminal residue" evidence="2">
    <location>
        <position position="1"/>
    </location>
</feature>
<dbReference type="Pfam" id="PF03636">
    <property type="entry name" value="Glyco_hydro_65N"/>
    <property type="match status" value="1"/>
</dbReference>
<protein>
    <submittedName>
        <fullName evidence="2">Glycoside hydrolase family 65 protein</fullName>
    </submittedName>
</protein>
<reference evidence="2" key="1">
    <citation type="submission" date="2020-01" db="EMBL/GenBank/DDBJ databases">
        <title>Insect and environment-associated Actinomycetes.</title>
        <authorList>
            <person name="Currrie C."/>
            <person name="Chevrette M."/>
            <person name="Carlson C."/>
            <person name="Stubbendieck R."/>
            <person name="Wendt-Pienkowski E."/>
        </authorList>
    </citation>
    <scope>NUCLEOTIDE SEQUENCE</scope>
    <source>
        <strain evidence="2">SID12501</strain>
    </source>
</reference>
<dbReference type="EMBL" id="JAAGLU010000989">
    <property type="protein sequence ID" value="NEC93589.1"/>
    <property type="molecule type" value="Genomic_DNA"/>
</dbReference>
<dbReference type="AlphaFoldDB" id="A0A6B3CAH7"/>
<dbReference type="SUPFAM" id="SSF74650">
    <property type="entry name" value="Galactose mutarotase-like"/>
    <property type="match status" value="1"/>
</dbReference>
<comment type="caution">
    <text evidence="2">The sequence shown here is derived from an EMBL/GenBank/DDBJ whole genome shotgun (WGS) entry which is preliminary data.</text>
</comment>
<dbReference type="GO" id="GO:0005975">
    <property type="term" value="P:carbohydrate metabolic process"/>
    <property type="evidence" value="ECO:0007669"/>
    <property type="project" value="InterPro"/>
</dbReference>
<dbReference type="GO" id="GO:0030246">
    <property type="term" value="F:carbohydrate binding"/>
    <property type="evidence" value="ECO:0007669"/>
    <property type="project" value="InterPro"/>
</dbReference>
<dbReference type="GO" id="GO:0016787">
    <property type="term" value="F:hydrolase activity"/>
    <property type="evidence" value="ECO:0007669"/>
    <property type="project" value="UniProtKB-KW"/>
</dbReference>